<feature type="region of interest" description="Disordered" evidence="1">
    <location>
        <begin position="1"/>
        <end position="154"/>
    </location>
</feature>
<dbReference type="AlphaFoldDB" id="A0A6J4J6Y9"/>
<feature type="compositionally biased region" description="Basic residues" evidence="1">
    <location>
        <begin position="270"/>
        <end position="287"/>
    </location>
</feature>
<evidence type="ECO:0000256" key="1">
    <source>
        <dbReference type="SAM" id="MobiDB-lite"/>
    </source>
</evidence>
<feature type="compositionally biased region" description="Basic residues" evidence="1">
    <location>
        <begin position="75"/>
        <end position="84"/>
    </location>
</feature>
<accession>A0A6J4J6Y9</accession>
<feature type="region of interest" description="Disordered" evidence="1">
    <location>
        <begin position="265"/>
        <end position="287"/>
    </location>
</feature>
<feature type="compositionally biased region" description="Basic and acidic residues" evidence="1">
    <location>
        <begin position="12"/>
        <end position="21"/>
    </location>
</feature>
<feature type="region of interest" description="Disordered" evidence="1">
    <location>
        <begin position="212"/>
        <end position="234"/>
    </location>
</feature>
<feature type="compositionally biased region" description="Gly residues" evidence="1">
    <location>
        <begin position="117"/>
        <end position="131"/>
    </location>
</feature>
<gene>
    <name evidence="2" type="ORF">AVDCRST_MAG27-3022</name>
</gene>
<feature type="non-terminal residue" evidence="2">
    <location>
        <position position="384"/>
    </location>
</feature>
<evidence type="ECO:0000313" key="2">
    <source>
        <dbReference type="EMBL" id="CAA9269640.1"/>
    </source>
</evidence>
<feature type="compositionally biased region" description="Basic and acidic residues" evidence="1">
    <location>
        <begin position="96"/>
        <end position="115"/>
    </location>
</feature>
<dbReference type="EMBL" id="CADCTD010000142">
    <property type="protein sequence ID" value="CAA9269640.1"/>
    <property type="molecule type" value="Genomic_DNA"/>
</dbReference>
<proteinExistence type="predicted"/>
<feature type="compositionally biased region" description="Gly residues" evidence="1">
    <location>
        <begin position="56"/>
        <end position="66"/>
    </location>
</feature>
<feature type="non-terminal residue" evidence="2">
    <location>
        <position position="1"/>
    </location>
</feature>
<protein>
    <submittedName>
        <fullName evidence="2">Glucose-fructose oxidoreductase</fullName>
        <ecNumber evidence="2">1.1.99.28</ecNumber>
    </submittedName>
</protein>
<feature type="compositionally biased region" description="Basic residues" evidence="1">
    <location>
        <begin position="1"/>
        <end position="11"/>
    </location>
</feature>
<keyword evidence="2" id="KW-0560">Oxidoreductase</keyword>
<dbReference type="GO" id="GO:0047061">
    <property type="term" value="F:glucose-fructose oxidoreductase activity"/>
    <property type="evidence" value="ECO:0007669"/>
    <property type="project" value="UniProtKB-EC"/>
</dbReference>
<reference evidence="2" key="1">
    <citation type="submission" date="2020-02" db="EMBL/GenBank/DDBJ databases">
        <authorList>
            <person name="Meier V. D."/>
        </authorList>
    </citation>
    <scope>NUCLEOTIDE SEQUENCE</scope>
    <source>
        <strain evidence="2">AVDCRST_MAG27</strain>
    </source>
</reference>
<dbReference type="EC" id="1.1.99.28" evidence="2"/>
<organism evidence="2">
    <name type="scientific">uncultured Craurococcus sp</name>
    <dbReference type="NCBI Taxonomy" id="1135998"/>
    <lineage>
        <taxon>Bacteria</taxon>
        <taxon>Pseudomonadati</taxon>
        <taxon>Pseudomonadota</taxon>
        <taxon>Alphaproteobacteria</taxon>
        <taxon>Acetobacterales</taxon>
        <taxon>Acetobacteraceae</taxon>
        <taxon>Craurococcus</taxon>
        <taxon>environmental samples</taxon>
    </lineage>
</organism>
<feature type="compositionally biased region" description="Low complexity" evidence="1">
    <location>
        <begin position="137"/>
        <end position="150"/>
    </location>
</feature>
<name>A0A6J4J6Y9_9PROT</name>
<sequence length="384" mass="40971">GGEAHRHHHERRDRPDGDEPAPHPLHRRHPGRWRGAAGEWRPGDAGPGAGRAQPGEAGGAGAGAWRGAGLDRSRRLPGRSRGRAVLRCGDDAAAGRPDRAGDRGGQEHLCREADGRPAGGCAQGGAAGQGGRHQARRGAGQAVPARAAQAEDGDRQRLPRAHLLGEGRVRLLGLRGRPAAGTAAELELQGRRGRRHHPRYALPLALRARQPLRRGGGGELPRRHPYPGADRRGRPDLQGRCGRCGLCDLPTAGRHRRAYQLKLGDAGQARRPRHLPGRRHAWQRHRRPAAMLDAEPRQHAEAGLEPRHPAGDRLLRRLAGGAEHAGLSERLPRAVGDVPALPGWRGAELPLGSLRRRQGRAACRGGVEELAGAPLDRPPGAGGL</sequence>